<dbReference type="InterPro" id="IPR036910">
    <property type="entry name" value="HMG_box_dom_sf"/>
</dbReference>
<dbReference type="GO" id="GO:0000785">
    <property type="term" value="C:chromatin"/>
    <property type="evidence" value="ECO:0007669"/>
    <property type="project" value="UniProtKB-ARBA"/>
</dbReference>
<dbReference type="GO" id="GO:0030527">
    <property type="term" value="F:structural constituent of chromatin"/>
    <property type="evidence" value="ECO:0007669"/>
    <property type="project" value="UniProtKB-ARBA"/>
</dbReference>
<dbReference type="Pfam" id="PF00505">
    <property type="entry name" value="HMG_box"/>
    <property type="match status" value="1"/>
</dbReference>
<dbReference type="OrthoDB" id="1919336at2759"/>
<keyword evidence="4 5" id="KW-0539">Nucleus</keyword>
<evidence type="ECO:0000256" key="4">
    <source>
        <dbReference type="ARBA" id="ARBA00023242"/>
    </source>
</evidence>
<evidence type="ECO:0000256" key="2">
    <source>
        <dbReference type="ARBA" id="ARBA00008774"/>
    </source>
</evidence>
<accession>A0A9Q1LAB0</accession>
<feature type="compositionally biased region" description="Acidic residues" evidence="6">
    <location>
        <begin position="128"/>
        <end position="141"/>
    </location>
</feature>
<evidence type="ECO:0000313" key="8">
    <source>
        <dbReference type="EMBL" id="KAJ8531987.1"/>
    </source>
</evidence>
<gene>
    <name evidence="8" type="ORF">K7X08_011910</name>
</gene>
<dbReference type="PANTHER" id="PTHR46261:SF35">
    <property type="entry name" value="HIGH MOBILITY GROUP B PROTEIN 4-RELATED"/>
    <property type="match status" value="1"/>
</dbReference>
<sequence length="149" mass="17001">MQIVEAYNRRMTAGYAEEEESDKSRSDVSPSRGSKYGGNPRYTHLGSWISLYMCKQFSEMNSSIESIVVLGAAGGGKWNQMSDAEKATYIAKEKKRKMEYEKRMNAYNRRVAVADTKKDESDESRSEFDDEEVSGEEEEDDNLCNIFDV</sequence>
<keyword evidence="9" id="KW-1185">Reference proteome</keyword>
<feature type="compositionally biased region" description="Basic and acidic residues" evidence="6">
    <location>
        <begin position="115"/>
        <end position="127"/>
    </location>
</feature>
<dbReference type="GO" id="GO:0006325">
    <property type="term" value="P:chromatin organization"/>
    <property type="evidence" value="ECO:0007669"/>
    <property type="project" value="UniProtKB-ARBA"/>
</dbReference>
<evidence type="ECO:0000256" key="6">
    <source>
        <dbReference type="SAM" id="MobiDB-lite"/>
    </source>
</evidence>
<dbReference type="AlphaFoldDB" id="A0A9Q1LAB0"/>
<evidence type="ECO:0000313" key="9">
    <source>
        <dbReference type="Proteomes" id="UP001152561"/>
    </source>
</evidence>
<dbReference type="InterPro" id="IPR031061">
    <property type="entry name" value="HMGB_plant"/>
</dbReference>
<evidence type="ECO:0000256" key="5">
    <source>
        <dbReference type="PROSITE-ProRule" id="PRU00267"/>
    </source>
</evidence>
<organism evidence="8 9">
    <name type="scientific">Anisodus acutangulus</name>
    <dbReference type="NCBI Taxonomy" id="402998"/>
    <lineage>
        <taxon>Eukaryota</taxon>
        <taxon>Viridiplantae</taxon>
        <taxon>Streptophyta</taxon>
        <taxon>Embryophyta</taxon>
        <taxon>Tracheophyta</taxon>
        <taxon>Spermatophyta</taxon>
        <taxon>Magnoliopsida</taxon>
        <taxon>eudicotyledons</taxon>
        <taxon>Gunneridae</taxon>
        <taxon>Pentapetalae</taxon>
        <taxon>asterids</taxon>
        <taxon>lamiids</taxon>
        <taxon>Solanales</taxon>
        <taxon>Solanaceae</taxon>
        <taxon>Solanoideae</taxon>
        <taxon>Hyoscyameae</taxon>
        <taxon>Anisodus</taxon>
    </lineage>
</organism>
<dbReference type="Proteomes" id="UP001152561">
    <property type="component" value="Unassembled WGS sequence"/>
</dbReference>
<feature type="region of interest" description="Disordered" evidence="6">
    <location>
        <begin position="112"/>
        <end position="141"/>
    </location>
</feature>
<dbReference type="PROSITE" id="PS50118">
    <property type="entry name" value="HMG_BOX_2"/>
    <property type="match status" value="1"/>
</dbReference>
<dbReference type="GO" id="GO:0003677">
    <property type="term" value="F:DNA binding"/>
    <property type="evidence" value="ECO:0007669"/>
    <property type="project" value="UniProtKB-UniRule"/>
</dbReference>
<dbReference type="GO" id="GO:0003682">
    <property type="term" value="F:chromatin binding"/>
    <property type="evidence" value="ECO:0007669"/>
    <property type="project" value="UniProtKB-ARBA"/>
</dbReference>
<evidence type="ECO:0000256" key="1">
    <source>
        <dbReference type="ARBA" id="ARBA00004123"/>
    </source>
</evidence>
<feature type="DNA-binding region" description="HMG box" evidence="5">
    <location>
        <begin position="75"/>
        <end position="108"/>
    </location>
</feature>
<dbReference type="EMBL" id="JAJAGQ010000020">
    <property type="protein sequence ID" value="KAJ8531987.1"/>
    <property type="molecule type" value="Genomic_DNA"/>
</dbReference>
<dbReference type="Gene3D" id="1.10.30.10">
    <property type="entry name" value="High mobility group box domain"/>
    <property type="match status" value="1"/>
</dbReference>
<proteinExistence type="inferred from homology"/>
<feature type="domain" description="HMG box" evidence="7">
    <location>
        <begin position="75"/>
        <end position="108"/>
    </location>
</feature>
<name>A0A9Q1LAB0_9SOLA</name>
<comment type="similarity">
    <text evidence="2">Belongs to the HMGB family.</text>
</comment>
<keyword evidence="3 5" id="KW-0238">DNA-binding</keyword>
<protein>
    <recommendedName>
        <fullName evidence="7">HMG box domain-containing protein</fullName>
    </recommendedName>
</protein>
<dbReference type="InterPro" id="IPR009071">
    <property type="entry name" value="HMG_box_dom"/>
</dbReference>
<comment type="subcellular location">
    <subcellularLocation>
        <location evidence="1">Nucleus</location>
    </subcellularLocation>
</comment>
<dbReference type="SUPFAM" id="SSF47095">
    <property type="entry name" value="HMG-box"/>
    <property type="match status" value="1"/>
</dbReference>
<reference evidence="9" key="1">
    <citation type="journal article" date="2023" name="Proc. Natl. Acad. Sci. U.S.A.">
        <title>Genomic and structural basis for evolution of tropane alkaloid biosynthesis.</title>
        <authorList>
            <person name="Wanga Y.-J."/>
            <person name="Taina T."/>
            <person name="Yua J.-Y."/>
            <person name="Lia J."/>
            <person name="Xua B."/>
            <person name="Chenc J."/>
            <person name="D'Auriad J.C."/>
            <person name="Huanga J.-P."/>
            <person name="Huanga S.-X."/>
        </authorList>
    </citation>
    <scope>NUCLEOTIDE SEQUENCE [LARGE SCALE GENOMIC DNA]</scope>
    <source>
        <strain evidence="9">cv. KIB-2019</strain>
    </source>
</reference>
<feature type="region of interest" description="Disordered" evidence="6">
    <location>
        <begin position="14"/>
        <end position="41"/>
    </location>
</feature>
<evidence type="ECO:0000259" key="7">
    <source>
        <dbReference type="PROSITE" id="PS50118"/>
    </source>
</evidence>
<evidence type="ECO:0000256" key="3">
    <source>
        <dbReference type="ARBA" id="ARBA00023125"/>
    </source>
</evidence>
<dbReference type="PANTHER" id="PTHR46261">
    <property type="entry name" value="HIGH MOBILITY GROUP B PROTEIN 4-RELATED"/>
    <property type="match status" value="1"/>
</dbReference>
<dbReference type="GO" id="GO:0005634">
    <property type="term" value="C:nucleus"/>
    <property type="evidence" value="ECO:0007669"/>
    <property type="project" value="UniProtKB-SubCell"/>
</dbReference>
<comment type="caution">
    <text evidence="8">The sequence shown here is derived from an EMBL/GenBank/DDBJ whole genome shotgun (WGS) entry which is preliminary data.</text>
</comment>